<evidence type="ECO:0000313" key="1">
    <source>
        <dbReference type="EMBL" id="MFB9312507.1"/>
    </source>
</evidence>
<name>A0ABV5K6Z6_9ACTN</name>
<proteinExistence type="predicted"/>
<accession>A0ABV5K6Z6</accession>
<dbReference type="EMBL" id="JBHMDG010000006">
    <property type="protein sequence ID" value="MFB9312507.1"/>
    <property type="molecule type" value="Genomic_DNA"/>
</dbReference>
<reference evidence="1 2" key="1">
    <citation type="submission" date="2024-09" db="EMBL/GenBank/DDBJ databases">
        <authorList>
            <person name="Sun Q."/>
            <person name="Mori K."/>
        </authorList>
    </citation>
    <scope>NUCLEOTIDE SEQUENCE [LARGE SCALE GENOMIC DNA]</scope>
    <source>
        <strain evidence="1 2">JCM 9626</strain>
    </source>
</reference>
<gene>
    <name evidence="1" type="ORF">ACFFRI_05575</name>
</gene>
<protein>
    <submittedName>
        <fullName evidence="1">DUF2785 domain-containing protein</fullName>
    </submittedName>
</protein>
<dbReference type="Pfam" id="PF10978">
    <property type="entry name" value="DUF2785"/>
    <property type="match status" value="1"/>
</dbReference>
<sequence length="280" mass="30544">MSRVNWKQVHDDDFRVPEGRSLADLTEELTLMLGEVDPELRDKTAYPTLATWISRGVYDDLLPGLGDGMVAGLTAGLGERDTDSVFRRTFSVLVLAECIRRDNSRPLVLGGKVLQWGDAIATWVLREQDLRGFVDGKGWAHAVAHGADALGALAASPHLGHAELTVVLDVVADRLLLPVERPFTHGEHDRLVGTTMAVLRRGSVPMTVLEPWLNRISAGASPFAHSGDSDPFLPTGNAQAFLRSLYLQLAIGSRPPTVRADLMLVLVGLLRETNPSFQKM</sequence>
<keyword evidence="2" id="KW-1185">Reference proteome</keyword>
<comment type="caution">
    <text evidence="1">The sequence shown here is derived from an EMBL/GenBank/DDBJ whole genome shotgun (WGS) entry which is preliminary data.</text>
</comment>
<dbReference type="Proteomes" id="UP001589750">
    <property type="component" value="Unassembled WGS sequence"/>
</dbReference>
<dbReference type="RefSeq" id="WP_140009887.1">
    <property type="nucleotide sequence ID" value="NZ_JBHMDG010000006.1"/>
</dbReference>
<dbReference type="InterPro" id="IPR021247">
    <property type="entry name" value="DUF2785"/>
</dbReference>
<organism evidence="1 2">
    <name type="scientific">Nocardioides plantarum</name>
    <dbReference type="NCBI Taxonomy" id="29299"/>
    <lineage>
        <taxon>Bacteria</taxon>
        <taxon>Bacillati</taxon>
        <taxon>Actinomycetota</taxon>
        <taxon>Actinomycetes</taxon>
        <taxon>Propionibacteriales</taxon>
        <taxon>Nocardioidaceae</taxon>
        <taxon>Nocardioides</taxon>
    </lineage>
</organism>
<evidence type="ECO:0000313" key="2">
    <source>
        <dbReference type="Proteomes" id="UP001589750"/>
    </source>
</evidence>